<dbReference type="AlphaFoldDB" id="A0ABD5QC77"/>
<name>A0ABD5QC77_9EURY</name>
<protein>
    <submittedName>
        <fullName evidence="3">DUF5658 family protein</fullName>
    </submittedName>
</protein>
<dbReference type="RefSeq" id="WP_114578965.1">
    <property type="nucleotide sequence ID" value="NZ_JAIVEF010000007.1"/>
</dbReference>
<feature type="transmembrane region" description="Helical" evidence="1">
    <location>
        <begin position="62"/>
        <end position="81"/>
    </location>
</feature>
<feature type="transmembrane region" description="Helical" evidence="1">
    <location>
        <begin position="25"/>
        <end position="50"/>
    </location>
</feature>
<evidence type="ECO:0000256" key="1">
    <source>
        <dbReference type="SAM" id="Phobius"/>
    </source>
</evidence>
<keyword evidence="1" id="KW-1133">Transmembrane helix</keyword>
<dbReference type="Pfam" id="PF18902">
    <property type="entry name" value="DUF5658"/>
    <property type="match status" value="1"/>
</dbReference>
<accession>A0ABD5QC77</accession>
<reference evidence="3 4" key="1">
    <citation type="journal article" date="2019" name="Int. J. Syst. Evol. Microbiol.">
        <title>The Global Catalogue of Microorganisms (GCM) 10K type strain sequencing project: providing services to taxonomists for standard genome sequencing and annotation.</title>
        <authorList>
            <consortium name="The Broad Institute Genomics Platform"/>
            <consortium name="The Broad Institute Genome Sequencing Center for Infectious Disease"/>
            <person name="Wu L."/>
            <person name="Ma J."/>
        </authorList>
    </citation>
    <scope>NUCLEOTIDE SEQUENCE [LARGE SCALE GENOMIC DNA]</scope>
    <source>
        <strain evidence="3 4">CGMCC 1.15824</strain>
    </source>
</reference>
<feature type="transmembrane region" description="Helical" evidence="1">
    <location>
        <begin position="93"/>
        <end position="116"/>
    </location>
</feature>
<dbReference type="EMBL" id="JBHSJG010000018">
    <property type="protein sequence ID" value="MFC4987199.1"/>
    <property type="molecule type" value="Genomic_DNA"/>
</dbReference>
<evidence type="ECO:0000259" key="2">
    <source>
        <dbReference type="Pfam" id="PF18902"/>
    </source>
</evidence>
<dbReference type="Proteomes" id="UP001595925">
    <property type="component" value="Unassembled WGS sequence"/>
</dbReference>
<evidence type="ECO:0000313" key="4">
    <source>
        <dbReference type="Proteomes" id="UP001595925"/>
    </source>
</evidence>
<comment type="caution">
    <text evidence="3">The sequence shown here is derived from an EMBL/GenBank/DDBJ whole genome shotgun (WGS) entry which is preliminary data.</text>
</comment>
<sequence>MGTDRVREEVLGLGRPGTPGRLERALWLAVALALVGDVVTTLLGLHLGLVESNPVARGAIEVAGPVAMVAMKAGAIGVGLACRPLLPAPYAPIVPACLAGPWLCATAYNLSVLVVVI</sequence>
<dbReference type="InterPro" id="IPR043717">
    <property type="entry name" value="DUF5658"/>
</dbReference>
<evidence type="ECO:0000313" key="3">
    <source>
        <dbReference type="EMBL" id="MFC4987199.1"/>
    </source>
</evidence>
<keyword evidence="1" id="KW-0812">Transmembrane</keyword>
<proteinExistence type="predicted"/>
<gene>
    <name evidence="3" type="ORF">ACFPFO_05345</name>
</gene>
<organism evidence="3 4">
    <name type="scientific">Saliphagus infecundisoli</name>
    <dbReference type="NCBI Taxonomy" id="1849069"/>
    <lineage>
        <taxon>Archaea</taxon>
        <taxon>Methanobacteriati</taxon>
        <taxon>Methanobacteriota</taxon>
        <taxon>Stenosarchaea group</taxon>
        <taxon>Halobacteria</taxon>
        <taxon>Halobacteriales</taxon>
        <taxon>Natrialbaceae</taxon>
        <taxon>Saliphagus</taxon>
    </lineage>
</organism>
<feature type="domain" description="DUF5658" evidence="2">
    <location>
        <begin position="29"/>
        <end position="114"/>
    </location>
</feature>
<keyword evidence="1" id="KW-0472">Membrane</keyword>
<keyword evidence="4" id="KW-1185">Reference proteome</keyword>